<dbReference type="PANTHER" id="PTHR24291:SF161">
    <property type="entry name" value="CYTOCHROME P450 315A1, MITOCHONDRIAL"/>
    <property type="match status" value="1"/>
</dbReference>
<dbReference type="GO" id="GO:0005506">
    <property type="term" value="F:iron ion binding"/>
    <property type="evidence" value="ECO:0007669"/>
    <property type="project" value="InterPro"/>
</dbReference>
<evidence type="ECO:0000256" key="7">
    <source>
        <dbReference type="ARBA" id="ARBA00023033"/>
    </source>
</evidence>
<dbReference type="Gene3D" id="1.10.630.10">
    <property type="entry name" value="Cytochrome P450"/>
    <property type="match status" value="2"/>
</dbReference>
<comment type="cofactor">
    <cofactor evidence="1 8">
        <name>heme</name>
        <dbReference type="ChEBI" id="CHEBI:30413"/>
    </cofactor>
</comment>
<dbReference type="EMBL" id="CAJHNJ030000032">
    <property type="protein sequence ID" value="CAG9126135.1"/>
    <property type="molecule type" value="Genomic_DNA"/>
</dbReference>
<name>A0A8S4FE69_PLUXY</name>
<keyword evidence="6 8" id="KW-0408">Iron</keyword>
<dbReference type="InterPro" id="IPR002401">
    <property type="entry name" value="Cyt_P450_E_grp-I"/>
</dbReference>
<protein>
    <submittedName>
        <fullName evidence="10">(diamondback moth) hypothetical protein</fullName>
    </submittedName>
</protein>
<keyword evidence="9" id="KW-0472">Membrane</keyword>
<dbReference type="PRINTS" id="PR00463">
    <property type="entry name" value="EP450I"/>
</dbReference>
<evidence type="ECO:0000256" key="8">
    <source>
        <dbReference type="PIRSR" id="PIRSR602401-1"/>
    </source>
</evidence>
<dbReference type="AlphaFoldDB" id="A0A8S4FE69"/>
<dbReference type="GO" id="GO:0004497">
    <property type="term" value="F:monooxygenase activity"/>
    <property type="evidence" value="ECO:0007669"/>
    <property type="project" value="UniProtKB-KW"/>
</dbReference>
<comment type="caution">
    <text evidence="10">The sequence shown here is derived from an EMBL/GenBank/DDBJ whole genome shotgun (WGS) entry which is preliminary data.</text>
</comment>
<comment type="similarity">
    <text evidence="2">Belongs to the cytochrome P450 family.</text>
</comment>
<dbReference type="Pfam" id="PF00067">
    <property type="entry name" value="p450"/>
    <property type="match status" value="2"/>
</dbReference>
<keyword evidence="3 8" id="KW-0349">Heme</keyword>
<evidence type="ECO:0000256" key="3">
    <source>
        <dbReference type="ARBA" id="ARBA00022617"/>
    </source>
</evidence>
<keyword evidence="11" id="KW-1185">Reference proteome</keyword>
<evidence type="ECO:0000256" key="6">
    <source>
        <dbReference type="ARBA" id="ARBA00023004"/>
    </source>
</evidence>
<dbReference type="GO" id="GO:0016705">
    <property type="term" value="F:oxidoreductase activity, acting on paired donors, with incorporation or reduction of molecular oxygen"/>
    <property type="evidence" value="ECO:0007669"/>
    <property type="project" value="InterPro"/>
</dbReference>
<proteinExistence type="inferred from homology"/>
<evidence type="ECO:0000256" key="1">
    <source>
        <dbReference type="ARBA" id="ARBA00001971"/>
    </source>
</evidence>
<feature type="transmembrane region" description="Helical" evidence="9">
    <location>
        <begin position="6"/>
        <end position="23"/>
    </location>
</feature>
<keyword evidence="5" id="KW-0560">Oxidoreductase</keyword>
<keyword evidence="4 8" id="KW-0479">Metal-binding</keyword>
<dbReference type="GO" id="GO:0020037">
    <property type="term" value="F:heme binding"/>
    <property type="evidence" value="ECO:0007669"/>
    <property type="project" value="InterPro"/>
</dbReference>
<evidence type="ECO:0000256" key="5">
    <source>
        <dbReference type="ARBA" id="ARBA00023002"/>
    </source>
</evidence>
<dbReference type="InterPro" id="IPR001128">
    <property type="entry name" value="Cyt_P450"/>
</dbReference>
<feature type="binding site" description="axial binding residue" evidence="8">
    <location>
        <position position="490"/>
    </location>
    <ligand>
        <name>heme</name>
        <dbReference type="ChEBI" id="CHEBI:30413"/>
    </ligand>
    <ligandPart>
        <name>Fe</name>
        <dbReference type="ChEBI" id="CHEBI:18248"/>
    </ligandPart>
</feature>
<evidence type="ECO:0000256" key="2">
    <source>
        <dbReference type="ARBA" id="ARBA00010617"/>
    </source>
</evidence>
<dbReference type="InterPro" id="IPR036396">
    <property type="entry name" value="Cyt_P450_sf"/>
</dbReference>
<accession>A0A8S4FE69</accession>
<keyword evidence="7" id="KW-0503">Monooxygenase</keyword>
<evidence type="ECO:0000313" key="11">
    <source>
        <dbReference type="Proteomes" id="UP000653454"/>
    </source>
</evidence>
<dbReference type="InterPro" id="IPR050196">
    <property type="entry name" value="Cytochrome_P450_Monoox"/>
</dbReference>
<organism evidence="10 11">
    <name type="scientific">Plutella xylostella</name>
    <name type="common">Diamondback moth</name>
    <name type="synonym">Plutella maculipennis</name>
    <dbReference type="NCBI Taxonomy" id="51655"/>
    <lineage>
        <taxon>Eukaryota</taxon>
        <taxon>Metazoa</taxon>
        <taxon>Ecdysozoa</taxon>
        <taxon>Arthropoda</taxon>
        <taxon>Hexapoda</taxon>
        <taxon>Insecta</taxon>
        <taxon>Pterygota</taxon>
        <taxon>Neoptera</taxon>
        <taxon>Endopterygota</taxon>
        <taxon>Lepidoptera</taxon>
        <taxon>Glossata</taxon>
        <taxon>Ditrysia</taxon>
        <taxon>Yponomeutoidea</taxon>
        <taxon>Plutellidae</taxon>
        <taxon>Plutella</taxon>
    </lineage>
</organism>
<dbReference type="Proteomes" id="UP000653454">
    <property type="component" value="Unassembled WGS sequence"/>
</dbReference>
<reference evidence="10" key="1">
    <citation type="submission" date="2020-11" db="EMBL/GenBank/DDBJ databases">
        <authorList>
            <person name="Whiteford S."/>
        </authorList>
    </citation>
    <scope>NUCLEOTIDE SEQUENCE</scope>
</reference>
<dbReference type="PANTHER" id="PTHR24291">
    <property type="entry name" value="CYTOCHROME P450 FAMILY 4"/>
    <property type="match status" value="1"/>
</dbReference>
<keyword evidence="9" id="KW-0812">Transmembrane</keyword>
<evidence type="ECO:0000256" key="4">
    <source>
        <dbReference type="ARBA" id="ARBA00022723"/>
    </source>
</evidence>
<evidence type="ECO:0000313" key="10">
    <source>
        <dbReference type="EMBL" id="CAG9126135.1"/>
    </source>
</evidence>
<sequence>MLSWSSAVLAAITAGILGYWLHWRWSHRRMLQLAARLPGPRAWPVIGNALMFMRRPEDILGVISSLVREHGCYSRVWLGPELQVVVQDPADIRMLLQKVNKKGPSYEFLVPFIGEGILTGGPTWRLHRKLATPSYNKRSVQHFQEVFNEEAGHLARLLATKDPGKTFNVYEDVVDTTTQMVCRTLMGLSKKDAQSVHRLAEVVKETPNMYTLIFQKMTRWFYQIPTIYYLVGAKAKEQYYVNIVDDLSTDIVAKRRKALKEENVTSLEETDTAAIGIVDRYILSGELTEQEIKCETFSLFTTSQEAGAKIASGVLLVLAHLPNWQEKVYNEIVETLGPLDGEVSEEDVKKLQYLDMVYREVLRYLSIAALIQRTVEEEVTINDDGVLEGEVSEEDVKRLQYLDVVYREVLRYLSIAALIQRTVEEEVTIVYGKLTLPVGTSLVIPIHQLHRDPAHWAHPDRVMPERFLPENCKGRDPNAFVPFSLGPMDCLGRVYATAMIKTLVVRLLRRLVFEASGSLESLELHVAISVRFAQGYRLRVRPRTVASGRVNA</sequence>
<dbReference type="SUPFAM" id="SSF48264">
    <property type="entry name" value="Cytochrome P450"/>
    <property type="match status" value="2"/>
</dbReference>
<keyword evidence="9" id="KW-1133">Transmembrane helix</keyword>
<gene>
    <name evidence="10" type="ORF">PLXY2_LOCUS8514</name>
</gene>
<evidence type="ECO:0000256" key="9">
    <source>
        <dbReference type="SAM" id="Phobius"/>
    </source>
</evidence>